<dbReference type="PANTHER" id="PTHR31919:SF1">
    <property type="entry name" value="ZINC FINGERS AND HOMEOBOXES PROTEIN 1, ISOFORM 2"/>
    <property type="match status" value="1"/>
</dbReference>
<evidence type="ECO:0000313" key="2">
    <source>
        <dbReference type="Proteomes" id="UP001347796"/>
    </source>
</evidence>
<dbReference type="EMBL" id="JAZGQO010000003">
    <property type="protein sequence ID" value="KAK6188150.1"/>
    <property type="molecule type" value="Genomic_DNA"/>
</dbReference>
<comment type="caution">
    <text evidence="1">The sequence shown here is derived from an EMBL/GenBank/DDBJ whole genome shotgun (WGS) entry which is preliminary data.</text>
</comment>
<dbReference type="InterPro" id="IPR041404">
    <property type="entry name" value="DUF5588"/>
</dbReference>
<proteinExistence type="predicted"/>
<dbReference type="PANTHER" id="PTHR31919">
    <property type="entry name" value="ZINC FINGERS AND HOMEOBOXES PROTEIN 1, ISOFORM 2"/>
    <property type="match status" value="1"/>
</dbReference>
<dbReference type="Pfam" id="PF17826">
    <property type="entry name" value="DUF5588"/>
    <property type="match status" value="1"/>
</dbReference>
<protein>
    <submittedName>
        <fullName evidence="1">Uncharacterized protein</fullName>
    </submittedName>
</protein>
<sequence length="286" mass="33289">MELGLDFEDADFLQNNRIQTSITSYNAKFCYPLWFDDAEEVENSSDKAEVYKFGGDNSFYNKNYPEAIKKYKICLDHLPNHHTPVWRDIKESMARCYILLNCYHDGLQIANELLESCEYVSLKRQSLSLLLDVQMSGEDNISDQVETLQRLIGLDASYAPHWYKLFLLYKEQSELSVPVESELHCDFSWHSKMVTCLIRTRLLRRALHNQSCEIVKKKNSKILDQIEVDLDKLGVNEETITTIKAWMFEIKQDDSEDNDTSSQTCAELLTGGKFEEKWFGWSTIKS</sequence>
<name>A0AAN8K985_PATCE</name>
<dbReference type="AlphaFoldDB" id="A0AAN8K985"/>
<organism evidence="1 2">
    <name type="scientific">Patella caerulea</name>
    <name type="common">Rayed Mediterranean limpet</name>
    <dbReference type="NCBI Taxonomy" id="87958"/>
    <lineage>
        <taxon>Eukaryota</taxon>
        <taxon>Metazoa</taxon>
        <taxon>Spiralia</taxon>
        <taxon>Lophotrochozoa</taxon>
        <taxon>Mollusca</taxon>
        <taxon>Gastropoda</taxon>
        <taxon>Patellogastropoda</taxon>
        <taxon>Patelloidea</taxon>
        <taxon>Patellidae</taxon>
        <taxon>Patella</taxon>
    </lineage>
</organism>
<dbReference type="SUPFAM" id="SSF48452">
    <property type="entry name" value="TPR-like"/>
    <property type="match status" value="1"/>
</dbReference>
<accession>A0AAN8K985</accession>
<evidence type="ECO:0000313" key="1">
    <source>
        <dbReference type="EMBL" id="KAK6188150.1"/>
    </source>
</evidence>
<keyword evidence="2" id="KW-1185">Reference proteome</keyword>
<dbReference type="Gene3D" id="1.25.40.10">
    <property type="entry name" value="Tetratricopeptide repeat domain"/>
    <property type="match status" value="1"/>
</dbReference>
<dbReference type="InterPro" id="IPR011990">
    <property type="entry name" value="TPR-like_helical_dom_sf"/>
</dbReference>
<dbReference type="Proteomes" id="UP001347796">
    <property type="component" value="Unassembled WGS sequence"/>
</dbReference>
<gene>
    <name evidence="1" type="ORF">SNE40_004397</name>
</gene>
<reference evidence="1 2" key="1">
    <citation type="submission" date="2024-01" db="EMBL/GenBank/DDBJ databases">
        <title>The genome of the rayed Mediterranean limpet Patella caerulea (Linnaeus, 1758).</title>
        <authorList>
            <person name="Anh-Thu Weber A."/>
            <person name="Halstead-Nussloch G."/>
        </authorList>
    </citation>
    <scope>NUCLEOTIDE SEQUENCE [LARGE SCALE GENOMIC DNA]</scope>
    <source>
        <strain evidence="1">AATW-2023a</strain>
        <tissue evidence="1">Whole specimen</tissue>
    </source>
</reference>